<dbReference type="EMBL" id="UHJL01000002">
    <property type="protein sequence ID" value="SUQ24446.1"/>
    <property type="molecule type" value="Genomic_DNA"/>
</dbReference>
<dbReference type="Gene3D" id="1.25.40.10">
    <property type="entry name" value="Tetratricopeptide repeat domain"/>
    <property type="match status" value="1"/>
</dbReference>
<evidence type="ECO:0000313" key="2">
    <source>
        <dbReference type="Proteomes" id="UP000255423"/>
    </source>
</evidence>
<name>A0A380S799_FIBSU</name>
<sequence>MRFDVAGECYCFNRQMNVHYLCMLSIEDAKNQEDLFQIKSAIMSKKLEDIGGRKGVMEILSLSLDAYKNKDYEKSLKILEPLMQVLKEHPFVSSDDVSYVAISDEMEWALYQHFYQNPSQQIKNVSVVCPMDWIYRQYALAALDLGDYSTALKGVTEAVQWNPTSAKCRILYAMLCSAEGRWENLLKEIVSAMKYTYRSSDMIHCFRFLKDYFIYKKMYDVAVYCSFLRSRFSSSENVLIEIVGDMVMLLKRTNFDYSSINDDDMIETCKKYGFMPTFNPEVVAVAQDSYEDAFLAKDTGRAAYFAQIMEDLKTEQEKRDAVNLRQLFESHRNPVS</sequence>
<accession>A0A380S799</accession>
<dbReference type="AlphaFoldDB" id="A0A380S799"/>
<evidence type="ECO:0000313" key="1">
    <source>
        <dbReference type="EMBL" id="SUQ24446.1"/>
    </source>
</evidence>
<reference evidence="1 2" key="1">
    <citation type="submission" date="2017-08" db="EMBL/GenBank/DDBJ databases">
        <authorList>
            <person name="de Groot N.N."/>
        </authorList>
    </citation>
    <scope>NUCLEOTIDE SEQUENCE [LARGE SCALE GENOMIC DNA]</scope>
    <source>
        <strain evidence="1 2">HM2</strain>
    </source>
</reference>
<dbReference type="Proteomes" id="UP000255423">
    <property type="component" value="Unassembled WGS sequence"/>
</dbReference>
<organism evidence="1 2">
    <name type="scientific">Fibrobacter succinogenes</name>
    <name type="common">Bacteroides succinogenes</name>
    <dbReference type="NCBI Taxonomy" id="833"/>
    <lineage>
        <taxon>Bacteria</taxon>
        <taxon>Pseudomonadati</taxon>
        <taxon>Fibrobacterota</taxon>
        <taxon>Fibrobacteria</taxon>
        <taxon>Fibrobacterales</taxon>
        <taxon>Fibrobacteraceae</taxon>
        <taxon>Fibrobacter</taxon>
    </lineage>
</organism>
<dbReference type="SUPFAM" id="SSF48452">
    <property type="entry name" value="TPR-like"/>
    <property type="match status" value="1"/>
</dbReference>
<protein>
    <submittedName>
        <fullName evidence="1">Uncharacterized protein</fullName>
    </submittedName>
</protein>
<dbReference type="InterPro" id="IPR011990">
    <property type="entry name" value="TPR-like_helical_dom_sf"/>
</dbReference>
<gene>
    <name evidence="1" type="ORF">SAMN05661053_1848</name>
</gene>
<proteinExistence type="predicted"/>